<proteinExistence type="predicted"/>
<dbReference type="Gene3D" id="3.40.50.2000">
    <property type="entry name" value="Glycogen Phosphorylase B"/>
    <property type="match status" value="1"/>
</dbReference>
<dbReference type="Pfam" id="PF04101">
    <property type="entry name" value="Glyco_tran_28_C"/>
    <property type="match status" value="1"/>
</dbReference>
<dbReference type="InterPro" id="IPR007235">
    <property type="entry name" value="Glyco_trans_28_C"/>
</dbReference>
<dbReference type="Proteomes" id="UP000219775">
    <property type="component" value="Unassembled WGS sequence"/>
</dbReference>
<dbReference type="SUPFAM" id="SSF53756">
    <property type="entry name" value="UDP-Glycosyltransferase/glycogen phosphorylase"/>
    <property type="match status" value="1"/>
</dbReference>
<sequence>MILIFITVGTQKFQFDRLLKEVDELCAKGIIKEEVVAQVGYSTYIPTNFQAHKLLKPEQMETYINKASLLITHGGTSSIFNALKKQKKVIVVPRLSEFHEHVDNHQIEICDVLDKKGYVSVVWDMKKLGTAISSIHYQTFNTYSFSENELVEDIKGFIGNSNT</sequence>
<reference evidence="2 3" key="1">
    <citation type="submission" date="2017-09" db="EMBL/GenBank/DDBJ databases">
        <title>Large-scale bioinformatics analysis of Bacillus genomes uncovers conserved roles of natural products in bacterial physiology.</title>
        <authorList>
            <consortium name="Agbiome Team Llc"/>
            <person name="Bleich R.M."/>
            <person name="Grubbs K.J."/>
            <person name="Santa Maria K.C."/>
            <person name="Allen S.E."/>
            <person name="Farag S."/>
            <person name="Shank E.A."/>
            <person name="Bowers A."/>
        </authorList>
    </citation>
    <scope>NUCLEOTIDE SEQUENCE [LARGE SCALE GENOMIC DNA]</scope>
    <source>
        <strain evidence="2 3">AFS009893</strain>
    </source>
</reference>
<dbReference type="GO" id="GO:0016758">
    <property type="term" value="F:hexosyltransferase activity"/>
    <property type="evidence" value="ECO:0007669"/>
    <property type="project" value="InterPro"/>
</dbReference>
<dbReference type="EMBL" id="NUDP01000008">
    <property type="protein sequence ID" value="PEM73082.1"/>
    <property type="molecule type" value="Genomic_DNA"/>
</dbReference>
<organism evidence="2 3">
    <name type="scientific">Bacillus pseudomycoides</name>
    <dbReference type="NCBI Taxonomy" id="64104"/>
    <lineage>
        <taxon>Bacteria</taxon>
        <taxon>Bacillati</taxon>
        <taxon>Bacillota</taxon>
        <taxon>Bacilli</taxon>
        <taxon>Bacillales</taxon>
        <taxon>Bacillaceae</taxon>
        <taxon>Bacillus</taxon>
        <taxon>Bacillus cereus group</taxon>
    </lineage>
</organism>
<evidence type="ECO:0000313" key="2">
    <source>
        <dbReference type="EMBL" id="PEM73082.1"/>
    </source>
</evidence>
<dbReference type="GO" id="GO:0006488">
    <property type="term" value="P:dolichol-linked oligosaccharide biosynthetic process"/>
    <property type="evidence" value="ECO:0007669"/>
    <property type="project" value="TreeGrafter"/>
</dbReference>
<name>A0A2C3V9B3_9BACI</name>
<dbReference type="InterPro" id="IPR048097">
    <property type="entry name" value="Cps14G-like"/>
</dbReference>
<accession>A0A2C3V9B3</accession>
<dbReference type="PANTHER" id="PTHR47043">
    <property type="entry name" value="UDP-N-ACETYLGLUCOSAMINE TRANSFERASE SUBUNIT ALG13"/>
    <property type="match status" value="1"/>
</dbReference>
<protein>
    <submittedName>
        <fullName evidence="2">Glycosyltransferase family 28</fullName>
    </submittedName>
</protein>
<feature type="domain" description="Glycosyl transferase family 28 C-terminal" evidence="1">
    <location>
        <begin position="4"/>
        <end position="134"/>
    </location>
</feature>
<gene>
    <name evidence="2" type="ORF">CN613_02420</name>
</gene>
<comment type="caution">
    <text evidence="2">The sequence shown here is derived from an EMBL/GenBank/DDBJ whole genome shotgun (WGS) entry which is preliminary data.</text>
</comment>
<evidence type="ECO:0000259" key="1">
    <source>
        <dbReference type="Pfam" id="PF04101"/>
    </source>
</evidence>
<keyword evidence="2" id="KW-0808">Transferase</keyword>
<dbReference type="PANTHER" id="PTHR47043:SF1">
    <property type="entry name" value="UDP-N-ACETYLGLUCOSAMINE TRANSFERASE SUBUNIT ALG13"/>
    <property type="match status" value="1"/>
</dbReference>
<dbReference type="NCBIfam" id="NF041548">
    <property type="entry name" value="PssE"/>
    <property type="match status" value="1"/>
</dbReference>
<dbReference type="AlphaFoldDB" id="A0A2C3V9B3"/>
<evidence type="ECO:0000313" key="3">
    <source>
        <dbReference type="Proteomes" id="UP000219775"/>
    </source>
</evidence>
<dbReference type="InterPro" id="IPR052474">
    <property type="entry name" value="UDP-GlcNAc_transferase"/>
</dbReference>